<dbReference type="Gene3D" id="1.25.40.10">
    <property type="entry name" value="Tetratricopeptide repeat domain"/>
    <property type="match status" value="3"/>
</dbReference>
<feature type="region of interest" description="Disordered" evidence="3">
    <location>
        <begin position="912"/>
        <end position="952"/>
    </location>
</feature>
<dbReference type="NCBIfam" id="TIGR00756">
    <property type="entry name" value="PPR"/>
    <property type="match status" value="2"/>
</dbReference>
<reference evidence="4" key="1">
    <citation type="journal article" date="2020" name="Stud. Mycol.">
        <title>101 Dothideomycetes genomes: a test case for predicting lifestyles and emergence of pathogens.</title>
        <authorList>
            <person name="Haridas S."/>
            <person name="Albert R."/>
            <person name="Binder M."/>
            <person name="Bloem J."/>
            <person name="Labutti K."/>
            <person name="Salamov A."/>
            <person name="Andreopoulos B."/>
            <person name="Baker S."/>
            <person name="Barry K."/>
            <person name="Bills G."/>
            <person name="Bluhm B."/>
            <person name="Cannon C."/>
            <person name="Castanera R."/>
            <person name="Culley D."/>
            <person name="Daum C."/>
            <person name="Ezra D."/>
            <person name="Gonzalez J."/>
            <person name="Henrissat B."/>
            <person name="Kuo A."/>
            <person name="Liang C."/>
            <person name="Lipzen A."/>
            <person name="Lutzoni F."/>
            <person name="Magnuson J."/>
            <person name="Mondo S."/>
            <person name="Nolan M."/>
            <person name="Ohm R."/>
            <person name="Pangilinan J."/>
            <person name="Park H.-J."/>
            <person name="Ramirez L."/>
            <person name="Alfaro M."/>
            <person name="Sun H."/>
            <person name="Tritt A."/>
            <person name="Yoshinaga Y."/>
            <person name="Zwiers L.-H."/>
            <person name="Turgeon B."/>
            <person name="Goodwin S."/>
            <person name="Spatafora J."/>
            <person name="Crous P."/>
            <person name="Grigoriev I."/>
        </authorList>
    </citation>
    <scope>NUCLEOTIDE SEQUENCE</scope>
    <source>
        <strain evidence="4">CBS 119687</strain>
    </source>
</reference>
<feature type="compositionally biased region" description="Polar residues" evidence="3">
    <location>
        <begin position="74"/>
        <end position="86"/>
    </location>
</feature>
<evidence type="ECO:0008006" key="6">
    <source>
        <dbReference type="Google" id="ProtNLM"/>
    </source>
</evidence>
<dbReference type="PANTHER" id="PTHR46128:SF211">
    <property type="entry name" value="PENTACOTRIPEPTIDE-REPEAT REGION OF PRORP DOMAIN-CONTAINING PROTEIN"/>
    <property type="match status" value="1"/>
</dbReference>
<feature type="compositionally biased region" description="Basic and acidic residues" evidence="3">
    <location>
        <begin position="912"/>
        <end position="926"/>
    </location>
</feature>
<evidence type="ECO:0000313" key="5">
    <source>
        <dbReference type="Proteomes" id="UP000799771"/>
    </source>
</evidence>
<comment type="similarity">
    <text evidence="1">Belongs to the PPR family. P subfamily.</text>
</comment>
<evidence type="ECO:0000256" key="1">
    <source>
        <dbReference type="ARBA" id="ARBA00007626"/>
    </source>
</evidence>
<gene>
    <name evidence="4" type="ORF">P153DRAFT_326334</name>
</gene>
<dbReference type="InterPro" id="IPR011990">
    <property type="entry name" value="TPR-like_helical_dom_sf"/>
</dbReference>
<dbReference type="Proteomes" id="UP000799771">
    <property type="component" value="Unassembled WGS sequence"/>
</dbReference>
<keyword evidence="5" id="KW-1185">Reference proteome</keyword>
<evidence type="ECO:0000256" key="3">
    <source>
        <dbReference type="SAM" id="MobiDB-lite"/>
    </source>
</evidence>
<sequence>MLSSYVCRQCRVRLARRVAPTRNLQWQPRATFISLRNQQPQDGTEPADTTAQPQTQQNNASDHSQNEPRIRYTSHLQGNDSPQRTGRYSRHIDEPSENTEQPAKQSFIKRDPSERMSDTTEAGDQGTSYIKPIEKQLKKGNVGEAWSLFEKTYTSSDCKAFTEPSLSDVPELRSGRFFLTLLSTVNKAFCTGTAEPSVTPTTVLFKYEQLGIARPEYWTRQTLAYLTHNATIAVNGLSTELQRDLPSLLFELLSVWRLFFQCKGQKSDPLETISTEWPISVTSESFHELHESRDFSLRLQEYHPKYIGNPTLGFCAIYLYNLSEALEASDSLKEQAAPFMNLLTHLLAGSKVNPVFKHTQTSREFGSYSEELQKQIMAEINLAPQRAMINVGSHGAPKEGNNGDPQSSLEQFHLKRIERAVESRASAATLDSLWTQVEKGYVTESGKPEIPIRLYNAFLSGYLVLLSAQRSVQVWNHMVAHGVKPDLATWVALLEGCEKAKDLDGFNAMWSRMLSSGVEPDTYAWTTRVHGLVALRQLNVAMKTLDDMGNKWLSAEAVIKTPQTHSKRSKAVQNLPASAKAVNNCTKPSVEVVNGAISALVQLPLPDRGGMRLVTRIEHVQKLLRWASNFEIKPDARTYNGLMQLYLRAGDFKTAYRVLGQMDKAGIDGDVATYTMLITAGFDRNAYDGLSESQQTERILGLLNELESSGLKLNGFVYATAIDRLLKQYSNYTAVRAIIDTMEARKIAISAHVYTSLITYYFQHSPPLISSVDSLVNQIFTSHRMPSDRYLFDRTIEGYAEFGEVGKMMSVLTRMSKHRKQPGWQAITAAVRALVQAGDMESARLVVRDVERGQGVAQGGITGSTRAERQFFGIVKGLGLELEEERMGDSIRNQKVDIQQEFAEAREQDVLHEVGRESGNVEREPDNVAAGEKEEEVYGFLTDEPESQPQRG</sequence>
<feature type="compositionally biased region" description="Basic and acidic residues" evidence="3">
    <location>
        <begin position="108"/>
        <end position="118"/>
    </location>
</feature>
<dbReference type="PROSITE" id="PS51375">
    <property type="entry name" value="PPR"/>
    <property type="match status" value="2"/>
</dbReference>
<dbReference type="OrthoDB" id="185373at2759"/>
<dbReference type="GeneID" id="54405724"/>
<proteinExistence type="inferred from homology"/>
<feature type="compositionally biased region" description="Low complexity" evidence="3">
    <location>
        <begin position="44"/>
        <end position="57"/>
    </location>
</feature>
<dbReference type="AlphaFoldDB" id="A0A6A5ZZY6"/>
<dbReference type="PANTHER" id="PTHR46128">
    <property type="entry name" value="MITOCHONDRIAL GROUP I INTRON SPLICING FACTOR CCM1"/>
    <property type="match status" value="1"/>
</dbReference>
<feature type="repeat" description="PPR" evidence="2">
    <location>
        <begin position="635"/>
        <end position="669"/>
    </location>
</feature>
<dbReference type="InterPro" id="IPR050872">
    <property type="entry name" value="PPR_P_subfamily"/>
</dbReference>
<feature type="repeat" description="PPR" evidence="2">
    <location>
        <begin position="486"/>
        <end position="520"/>
    </location>
</feature>
<dbReference type="RefSeq" id="XP_033519239.1">
    <property type="nucleotide sequence ID" value="XM_033665292.1"/>
</dbReference>
<dbReference type="InterPro" id="IPR002885">
    <property type="entry name" value="PPR_rpt"/>
</dbReference>
<feature type="region of interest" description="Disordered" evidence="3">
    <location>
        <begin position="39"/>
        <end position="126"/>
    </location>
</feature>
<name>A0A6A5ZZY6_9PLEO</name>
<dbReference type="EMBL" id="ML977518">
    <property type="protein sequence ID" value="KAF2124846.1"/>
    <property type="molecule type" value="Genomic_DNA"/>
</dbReference>
<evidence type="ECO:0000256" key="2">
    <source>
        <dbReference type="PROSITE-ProRule" id="PRU00708"/>
    </source>
</evidence>
<dbReference type="Pfam" id="PF13812">
    <property type="entry name" value="PPR_3"/>
    <property type="match status" value="1"/>
</dbReference>
<organism evidence="4 5">
    <name type="scientific">Dothidotthia symphoricarpi CBS 119687</name>
    <dbReference type="NCBI Taxonomy" id="1392245"/>
    <lineage>
        <taxon>Eukaryota</taxon>
        <taxon>Fungi</taxon>
        <taxon>Dikarya</taxon>
        <taxon>Ascomycota</taxon>
        <taxon>Pezizomycotina</taxon>
        <taxon>Dothideomycetes</taxon>
        <taxon>Pleosporomycetidae</taxon>
        <taxon>Pleosporales</taxon>
        <taxon>Dothidotthiaceae</taxon>
        <taxon>Dothidotthia</taxon>
    </lineage>
</organism>
<protein>
    <recommendedName>
        <fullName evidence="6">Pentacotripeptide-repeat region of PRORP domain-containing protein</fullName>
    </recommendedName>
</protein>
<dbReference type="Pfam" id="PF13041">
    <property type="entry name" value="PPR_2"/>
    <property type="match status" value="1"/>
</dbReference>
<accession>A0A6A5ZZY6</accession>
<evidence type="ECO:0000313" key="4">
    <source>
        <dbReference type="EMBL" id="KAF2124846.1"/>
    </source>
</evidence>